<keyword evidence="6 14" id="KW-0032">Aminotransferase</keyword>
<dbReference type="GO" id="GO:0046394">
    <property type="term" value="P:carboxylic acid biosynthetic process"/>
    <property type="evidence" value="ECO:0007669"/>
    <property type="project" value="UniProtKB-ARBA"/>
</dbReference>
<evidence type="ECO:0000256" key="7">
    <source>
        <dbReference type="ARBA" id="ARBA00022679"/>
    </source>
</evidence>
<dbReference type="InterPro" id="IPR043132">
    <property type="entry name" value="BCAT-like_C"/>
</dbReference>
<evidence type="ECO:0000256" key="2">
    <source>
        <dbReference type="ARBA" id="ARBA00009320"/>
    </source>
</evidence>
<reference evidence="14" key="1">
    <citation type="submission" date="2016-02" db="EMBL/GenBank/DDBJ databases">
        <title>Genome sequence of Bacillus trypoxylicola KCTC 13244(T).</title>
        <authorList>
            <person name="Jeong H."/>
            <person name="Park S.-H."/>
            <person name="Choi S.-K."/>
        </authorList>
    </citation>
    <scope>NUCLEOTIDE SEQUENCE [LARGE SCALE GENOMIC DNA]</scope>
    <source>
        <strain evidence="14">KCTC 13244</strain>
    </source>
</reference>
<dbReference type="InterPro" id="IPR018300">
    <property type="entry name" value="Aminotrans_IV_CS"/>
</dbReference>
<organism evidence="14 15">
    <name type="scientific">Alkalihalobacillus trypoxylicola</name>
    <dbReference type="NCBI Taxonomy" id="519424"/>
    <lineage>
        <taxon>Bacteria</taxon>
        <taxon>Bacillati</taxon>
        <taxon>Bacillota</taxon>
        <taxon>Bacilli</taxon>
        <taxon>Bacillales</taxon>
        <taxon>Bacillaceae</taxon>
        <taxon>Alkalihalobacillus</taxon>
    </lineage>
</organism>
<keyword evidence="8 11" id="KW-0663">Pyridoxal phosphate</keyword>
<dbReference type="OrthoDB" id="9805628at2"/>
<dbReference type="GO" id="GO:0046416">
    <property type="term" value="P:D-amino acid metabolic process"/>
    <property type="evidence" value="ECO:0007669"/>
    <property type="project" value="InterPro"/>
</dbReference>
<dbReference type="PANTHER" id="PTHR42743:SF10">
    <property type="entry name" value="D-ALANINE AMINOTRANSFERASE"/>
    <property type="match status" value="1"/>
</dbReference>
<comment type="function">
    <text evidence="12">Acts on the D-isomers of alanine, leucine, aspartate, glutamate, aminobutyrate, norvaline and asparagine. The enzyme transfers an amino group from a substrate D-amino acid to the pyridoxal phosphate cofactor to form pyridoxamine and an alpha-keto acid in the first half-reaction.</text>
</comment>
<dbReference type="PROSITE" id="PS00770">
    <property type="entry name" value="AA_TRANSFER_CLASS_4"/>
    <property type="match status" value="1"/>
</dbReference>
<name>A0A161PDM2_9BACI</name>
<evidence type="ECO:0000313" key="15">
    <source>
        <dbReference type="Proteomes" id="UP000075806"/>
    </source>
</evidence>
<keyword evidence="15" id="KW-1185">Reference proteome</keyword>
<evidence type="ECO:0000256" key="11">
    <source>
        <dbReference type="RuleBase" id="RU004516"/>
    </source>
</evidence>
<dbReference type="InterPro" id="IPR036038">
    <property type="entry name" value="Aminotransferase-like"/>
</dbReference>
<evidence type="ECO:0000256" key="12">
    <source>
        <dbReference type="RuleBase" id="RU004520"/>
    </source>
</evidence>
<proteinExistence type="inferred from homology"/>
<evidence type="ECO:0000256" key="3">
    <source>
        <dbReference type="ARBA" id="ARBA00011738"/>
    </source>
</evidence>
<keyword evidence="13" id="KW-0175">Coiled coil</keyword>
<comment type="catalytic activity">
    <reaction evidence="9 12">
        <text>D-alanine + 2-oxoglutarate = D-glutamate + pyruvate</text>
        <dbReference type="Rhea" id="RHEA:15869"/>
        <dbReference type="ChEBI" id="CHEBI:15361"/>
        <dbReference type="ChEBI" id="CHEBI:16810"/>
        <dbReference type="ChEBI" id="CHEBI:29986"/>
        <dbReference type="ChEBI" id="CHEBI:57416"/>
        <dbReference type="EC" id="2.6.1.21"/>
    </reaction>
</comment>
<comment type="subunit">
    <text evidence="3">Homodimer.</text>
</comment>
<dbReference type="Gene3D" id="3.30.470.10">
    <property type="match status" value="1"/>
</dbReference>
<evidence type="ECO:0000256" key="13">
    <source>
        <dbReference type="SAM" id="Coils"/>
    </source>
</evidence>
<dbReference type="CDD" id="cd01558">
    <property type="entry name" value="D-AAT_like"/>
    <property type="match status" value="1"/>
</dbReference>
<dbReference type="STRING" id="519424.AZF04_18420"/>
<dbReference type="EMBL" id="LTAO01000013">
    <property type="protein sequence ID" value="KYG30972.1"/>
    <property type="molecule type" value="Genomic_DNA"/>
</dbReference>
<accession>A0A161PDM2</accession>
<comment type="similarity">
    <text evidence="2 10">Belongs to the class-IV pyridoxal-phosphate-dependent aminotransferase family.</text>
</comment>
<protein>
    <recommendedName>
        <fullName evidence="5 12">D-alanine aminotransferase</fullName>
        <ecNumber evidence="4 12">2.6.1.21</ecNumber>
    </recommendedName>
</protein>
<evidence type="ECO:0000256" key="8">
    <source>
        <dbReference type="ARBA" id="ARBA00022898"/>
    </source>
</evidence>
<dbReference type="InterPro" id="IPR043131">
    <property type="entry name" value="BCAT-like_N"/>
</dbReference>
<comment type="caution">
    <text evidence="14">The sequence shown here is derived from an EMBL/GenBank/DDBJ whole genome shotgun (WGS) entry which is preliminary data.</text>
</comment>
<dbReference type="InterPro" id="IPR001544">
    <property type="entry name" value="Aminotrans_IV"/>
</dbReference>
<dbReference type="PANTHER" id="PTHR42743">
    <property type="entry name" value="AMINO-ACID AMINOTRANSFERASE"/>
    <property type="match status" value="1"/>
</dbReference>
<dbReference type="GO" id="GO:0008652">
    <property type="term" value="P:amino acid biosynthetic process"/>
    <property type="evidence" value="ECO:0007669"/>
    <property type="project" value="UniProtKB-ARBA"/>
</dbReference>
<evidence type="ECO:0000313" key="14">
    <source>
        <dbReference type="EMBL" id="KYG30972.1"/>
    </source>
</evidence>
<dbReference type="InterPro" id="IPR050571">
    <property type="entry name" value="Class-IV_PLP-Dep_Aminotrnsfr"/>
</dbReference>
<dbReference type="GO" id="GO:0047810">
    <property type="term" value="F:D-alanine-2-oxoglutarate aminotransferase activity"/>
    <property type="evidence" value="ECO:0007669"/>
    <property type="project" value="UniProtKB-EC"/>
</dbReference>
<keyword evidence="7 14" id="KW-0808">Transferase</keyword>
<evidence type="ECO:0000256" key="6">
    <source>
        <dbReference type="ARBA" id="ARBA00022576"/>
    </source>
</evidence>
<dbReference type="NCBIfam" id="TIGR01121">
    <property type="entry name" value="D_amino_aminoT"/>
    <property type="match status" value="1"/>
</dbReference>
<comment type="cofactor">
    <cofactor evidence="1 11">
        <name>pyridoxal 5'-phosphate</name>
        <dbReference type="ChEBI" id="CHEBI:597326"/>
    </cofactor>
</comment>
<dbReference type="EC" id="2.6.1.21" evidence="4 12"/>
<feature type="coiled-coil region" evidence="13">
    <location>
        <begin position="56"/>
        <end position="83"/>
    </location>
</feature>
<dbReference type="GO" id="GO:0030170">
    <property type="term" value="F:pyridoxal phosphate binding"/>
    <property type="evidence" value="ECO:0007669"/>
    <property type="project" value="InterPro"/>
</dbReference>
<evidence type="ECO:0000256" key="1">
    <source>
        <dbReference type="ARBA" id="ARBA00001933"/>
    </source>
</evidence>
<evidence type="ECO:0000256" key="10">
    <source>
        <dbReference type="RuleBase" id="RU004106"/>
    </source>
</evidence>
<dbReference type="Gene3D" id="3.20.10.10">
    <property type="entry name" value="D-amino Acid Aminotransferase, subunit A, domain 2"/>
    <property type="match status" value="1"/>
</dbReference>
<evidence type="ECO:0000256" key="9">
    <source>
        <dbReference type="ARBA" id="ARBA00047911"/>
    </source>
</evidence>
<dbReference type="InterPro" id="IPR005784">
    <property type="entry name" value="D_amino_transT"/>
</dbReference>
<evidence type="ECO:0000256" key="5">
    <source>
        <dbReference type="ARBA" id="ARBA00021779"/>
    </source>
</evidence>
<dbReference type="Pfam" id="PF01063">
    <property type="entry name" value="Aminotran_4"/>
    <property type="match status" value="1"/>
</dbReference>
<dbReference type="FunFam" id="3.20.10.10:FF:000002">
    <property type="entry name" value="D-alanine aminotransferase"/>
    <property type="match status" value="1"/>
</dbReference>
<dbReference type="SUPFAM" id="SSF56752">
    <property type="entry name" value="D-aminoacid aminotransferase-like PLP-dependent enzymes"/>
    <property type="match status" value="1"/>
</dbReference>
<evidence type="ECO:0000256" key="4">
    <source>
        <dbReference type="ARBA" id="ARBA00012874"/>
    </source>
</evidence>
<dbReference type="GO" id="GO:0005829">
    <property type="term" value="C:cytosol"/>
    <property type="evidence" value="ECO:0007669"/>
    <property type="project" value="TreeGrafter"/>
</dbReference>
<dbReference type="Proteomes" id="UP000075806">
    <property type="component" value="Unassembled WGS sequence"/>
</dbReference>
<sequence>MKYVLHNEHIISADDAKVEMNDRGYHFGDGIYEVIRIYNSKPFTMDEHLNRLIESANKLDLNLQITKETLENLINKLVEKNELTDGMVYIQMTRGVSPRNHLYHRTENPILSGFTQKLSTQENQTKQKQGISAWVTDDIRWLRCDIKSINLLGNVIAKREAADHHCQEAILHRDGMITEGSSSNLFLVKDQTLYTHPATNLILNGITRQIVLKLAKSLQFEMVEEAFPKDVIEHADEAFITSTTMEVMPIIEFKGGVKTSLKIGPITEKLQDAFQHYKNDGLSTKPNQS</sequence>
<dbReference type="AlphaFoldDB" id="A0A161PDM2"/>
<gene>
    <name evidence="14" type="ORF">AZF04_18420</name>
</gene>
<dbReference type="RefSeq" id="WP_061948757.1">
    <property type="nucleotide sequence ID" value="NZ_LTAO01000013.1"/>
</dbReference>